<gene>
    <name evidence="6" type="ORF">D7294_29235</name>
</gene>
<evidence type="ECO:0000256" key="3">
    <source>
        <dbReference type="ARBA" id="ARBA00022989"/>
    </source>
</evidence>
<dbReference type="Pfam" id="PF13564">
    <property type="entry name" value="DoxX_2"/>
    <property type="match status" value="1"/>
</dbReference>
<evidence type="ECO:0000256" key="2">
    <source>
        <dbReference type="ARBA" id="ARBA00022692"/>
    </source>
</evidence>
<keyword evidence="2 5" id="KW-0812">Transmembrane</keyword>
<keyword evidence="3 5" id="KW-1133">Transmembrane helix</keyword>
<keyword evidence="4 5" id="KW-0472">Membrane</keyword>
<dbReference type="EMBL" id="RBAL01000029">
    <property type="protein sequence ID" value="RKN37005.1"/>
    <property type="molecule type" value="Genomic_DNA"/>
</dbReference>
<dbReference type="GO" id="GO:0016020">
    <property type="term" value="C:membrane"/>
    <property type="evidence" value="ECO:0007669"/>
    <property type="project" value="UniProtKB-SubCell"/>
</dbReference>
<feature type="transmembrane region" description="Helical" evidence="5">
    <location>
        <begin position="69"/>
        <end position="87"/>
    </location>
</feature>
<evidence type="ECO:0000313" key="7">
    <source>
        <dbReference type="Proteomes" id="UP000272474"/>
    </source>
</evidence>
<dbReference type="Proteomes" id="UP000272474">
    <property type="component" value="Unassembled WGS sequence"/>
</dbReference>
<comment type="subcellular location">
    <subcellularLocation>
        <location evidence="1">Membrane</location>
        <topology evidence="1">Multi-pass membrane protein</topology>
    </subcellularLocation>
</comment>
<dbReference type="RefSeq" id="WP_120684824.1">
    <property type="nucleotide sequence ID" value="NZ_RBAL01000029.1"/>
</dbReference>
<proteinExistence type="predicted"/>
<evidence type="ECO:0000256" key="5">
    <source>
        <dbReference type="SAM" id="Phobius"/>
    </source>
</evidence>
<reference evidence="6 7" key="1">
    <citation type="journal article" date="2014" name="Int. J. Syst. Evol. Microbiol.">
        <title>Streptomyces hoynatensis sp. nov., isolated from deep marine sediment.</title>
        <authorList>
            <person name="Veyisoglu A."/>
            <person name="Sahin N."/>
        </authorList>
    </citation>
    <scope>NUCLEOTIDE SEQUENCE [LARGE SCALE GENOMIC DNA]</scope>
    <source>
        <strain evidence="6 7">KCTC 29097</strain>
    </source>
</reference>
<protein>
    <submittedName>
        <fullName evidence="6">DoxX family protein</fullName>
    </submittedName>
</protein>
<name>A0A3A9YJP5_9ACTN</name>
<feature type="transmembrane region" description="Helical" evidence="5">
    <location>
        <begin position="6"/>
        <end position="31"/>
    </location>
</feature>
<evidence type="ECO:0000313" key="6">
    <source>
        <dbReference type="EMBL" id="RKN37005.1"/>
    </source>
</evidence>
<sequence>MSTAYVVVTLLGAAMAGFSAVSVFLGAAWVVGALEEYRVPRSWCPWLGTAKAAGAVGLLAGLVVPVVGLLAAIGLILYFIGAVLTVLRARRYAHVPYPLVYLAPAAASLALALAA</sequence>
<keyword evidence="7" id="KW-1185">Reference proteome</keyword>
<comment type="caution">
    <text evidence="6">The sequence shown here is derived from an EMBL/GenBank/DDBJ whole genome shotgun (WGS) entry which is preliminary data.</text>
</comment>
<dbReference type="AlphaFoldDB" id="A0A3A9YJP5"/>
<accession>A0A3A9YJP5</accession>
<dbReference type="InterPro" id="IPR032808">
    <property type="entry name" value="DoxX"/>
</dbReference>
<feature type="transmembrane region" description="Helical" evidence="5">
    <location>
        <begin position="94"/>
        <end position="114"/>
    </location>
</feature>
<evidence type="ECO:0000256" key="1">
    <source>
        <dbReference type="ARBA" id="ARBA00004141"/>
    </source>
</evidence>
<dbReference type="OrthoDB" id="2629817at2"/>
<evidence type="ECO:0000256" key="4">
    <source>
        <dbReference type="ARBA" id="ARBA00023136"/>
    </source>
</evidence>
<organism evidence="6 7">
    <name type="scientific">Streptomyces hoynatensis</name>
    <dbReference type="NCBI Taxonomy" id="1141874"/>
    <lineage>
        <taxon>Bacteria</taxon>
        <taxon>Bacillati</taxon>
        <taxon>Actinomycetota</taxon>
        <taxon>Actinomycetes</taxon>
        <taxon>Kitasatosporales</taxon>
        <taxon>Streptomycetaceae</taxon>
        <taxon>Streptomyces</taxon>
    </lineage>
</organism>